<accession>A0A9D5GZD2</accession>
<dbReference type="InterPro" id="IPR056647">
    <property type="entry name" value="DUF7745"/>
</dbReference>
<evidence type="ECO:0000259" key="1">
    <source>
        <dbReference type="Pfam" id="PF24924"/>
    </source>
</evidence>
<dbReference type="Pfam" id="PF24924">
    <property type="entry name" value="DUF7745"/>
    <property type="match status" value="1"/>
</dbReference>
<proteinExistence type="predicted"/>
<dbReference type="AlphaFoldDB" id="A0A9D5GZD2"/>
<dbReference type="Gramene" id="Psat01G0430300-T1">
    <property type="protein sequence ID" value="KAI5446419.1"/>
    <property type="gene ID" value="KIW84_014303"/>
</dbReference>
<name>A0A9D5GZD2_PEA</name>
<dbReference type="EMBL" id="JAMSHJ010000001">
    <property type="protein sequence ID" value="KAI5446419.1"/>
    <property type="molecule type" value="Genomic_DNA"/>
</dbReference>
<protein>
    <recommendedName>
        <fullName evidence="1">DUF7745 domain-containing protein</fullName>
    </recommendedName>
</protein>
<keyword evidence="3" id="KW-1185">Reference proteome</keyword>
<evidence type="ECO:0000313" key="3">
    <source>
        <dbReference type="Proteomes" id="UP001058974"/>
    </source>
</evidence>
<sequence length="442" mass="50981">MERPKRHTKKYSFRQPDVKELRNLTSYVLDPLGFKARYGKLLPLLTTQVDEGLMSTLAQFYDPLYHCFSFPDFQLLPTLEEYSHIIGIPILDQVSFSGLESIPSAREIASLLHIDEALIKANLITKGGIKGFSSEFLVAQATFYGEARSEDAFEALFVLLIYGLVLFPNFDKFVDMNAIRIFSVLNPTIAFKENKGCLRWSQRLMSLTNDDISWYDRVYDTVQIIDYCGEFPNVPLLGTCGGISYNPILARRQLGFPLKDKPHNILLEGVFFQEGKDPQGLKARFVRAWRSIRRKSRNELGPKNCIALEPYTSWVRQRAATYLMPYDHPRPTPLDVAGPSTLPTQRVEELREEDLSRAWIREREELLQQLKEKDALIEFLEHKVIDDPNDTWTSLLPQSSRFWKRKYDQLAKAKADMEAAYEREIKKLCTSRLPASRANRDP</sequence>
<dbReference type="PANTHER" id="PTHR48154:SF1">
    <property type="entry name" value="PROTEIN, PUTATIVE-RELATED"/>
    <property type="match status" value="1"/>
</dbReference>
<feature type="domain" description="DUF7745" evidence="1">
    <location>
        <begin position="21"/>
        <end position="190"/>
    </location>
</feature>
<organism evidence="2 3">
    <name type="scientific">Pisum sativum</name>
    <name type="common">Garden pea</name>
    <name type="synonym">Lathyrus oleraceus</name>
    <dbReference type="NCBI Taxonomy" id="3888"/>
    <lineage>
        <taxon>Eukaryota</taxon>
        <taxon>Viridiplantae</taxon>
        <taxon>Streptophyta</taxon>
        <taxon>Embryophyta</taxon>
        <taxon>Tracheophyta</taxon>
        <taxon>Spermatophyta</taxon>
        <taxon>Magnoliopsida</taxon>
        <taxon>eudicotyledons</taxon>
        <taxon>Gunneridae</taxon>
        <taxon>Pentapetalae</taxon>
        <taxon>rosids</taxon>
        <taxon>fabids</taxon>
        <taxon>Fabales</taxon>
        <taxon>Fabaceae</taxon>
        <taxon>Papilionoideae</taxon>
        <taxon>50 kb inversion clade</taxon>
        <taxon>NPAAA clade</taxon>
        <taxon>Hologalegina</taxon>
        <taxon>IRL clade</taxon>
        <taxon>Fabeae</taxon>
        <taxon>Lathyrus</taxon>
    </lineage>
</organism>
<evidence type="ECO:0000313" key="2">
    <source>
        <dbReference type="EMBL" id="KAI5446419.1"/>
    </source>
</evidence>
<dbReference type="PANTHER" id="PTHR48154">
    <property type="entry name" value="PROTEIN, PUTATIVE-RELATED"/>
    <property type="match status" value="1"/>
</dbReference>
<gene>
    <name evidence="2" type="ORF">KIW84_014303</name>
</gene>
<reference evidence="2 3" key="1">
    <citation type="journal article" date="2022" name="Nat. Genet.">
        <title>Improved pea reference genome and pan-genome highlight genomic features and evolutionary characteristics.</title>
        <authorList>
            <person name="Yang T."/>
            <person name="Liu R."/>
            <person name="Luo Y."/>
            <person name="Hu S."/>
            <person name="Wang D."/>
            <person name="Wang C."/>
            <person name="Pandey M.K."/>
            <person name="Ge S."/>
            <person name="Xu Q."/>
            <person name="Li N."/>
            <person name="Li G."/>
            <person name="Huang Y."/>
            <person name="Saxena R.K."/>
            <person name="Ji Y."/>
            <person name="Li M."/>
            <person name="Yan X."/>
            <person name="He Y."/>
            <person name="Liu Y."/>
            <person name="Wang X."/>
            <person name="Xiang C."/>
            <person name="Varshney R.K."/>
            <person name="Ding H."/>
            <person name="Gao S."/>
            <person name="Zong X."/>
        </authorList>
    </citation>
    <scope>NUCLEOTIDE SEQUENCE [LARGE SCALE GENOMIC DNA]</scope>
    <source>
        <strain evidence="2 3">cv. Zhongwan 6</strain>
    </source>
</reference>
<dbReference type="Proteomes" id="UP001058974">
    <property type="component" value="Chromosome 1"/>
</dbReference>
<comment type="caution">
    <text evidence="2">The sequence shown here is derived from an EMBL/GenBank/DDBJ whole genome shotgun (WGS) entry which is preliminary data.</text>
</comment>